<evidence type="ECO:0000259" key="3">
    <source>
        <dbReference type="Pfam" id="PF13767"/>
    </source>
</evidence>
<evidence type="ECO:0000313" key="5">
    <source>
        <dbReference type="Proteomes" id="UP000199256"/>
    </source>
</evidence>
<feature type="domain" description="DUF4168" evidence="3">
    <location>
        <begin position="53"/>
        <end position="128"/>
    </location>
</feature>
<dbReference type="STRING" id="1396821.SAMN05444515_11649"/>
<feature type="chain" id="PRO_5011542313" description="DUF4168 domain-containing protein" evidence="2">
    <location>
        <begin position="28"/>
        <end position="136"/>
    </location>
</feature>
<dbReference type="Proteomes" id="UP000199256">
    <property type="component" value="Unassembled WGS sequence"/>
</dbReference>
<reference evidence="5" key="1">
    <citation type="submission" date="2016-10" db="EMBL/GenBank/DDBJ databases">
        <authorList>
            <person name="Varghese N."/>
            <person name="Submissions S."/>
        </authorList>
    </citation>
    <scope>NUCLEOTIDE SEQUENCE [LARGE SCALE GENOMIC DNA]</scope>
    <source>
        <strain evidence="5">DSM 241</strain>
    </source>
</reference>
<accession>A0A1H7Q6Q7</accession>
<protein>
    <recommendedName>
        <fullName evidence="3">DUF4168 domain-containing protein</fullName>
    </recommendedName>
</protein>
<keyword evidence="5" id="KW-1185">Reference proteome</keyword>
<evidence type="ECO:0000256" key="1">
    <source>
        <dbReference type="SAM" id="MobiDB-lite"/>
    </source>
</evidence>
<dbReference type="InterPro" id="IPR025433">
    <property type="entry name" value="DUF4168"/>
</dbReference>
<keyword evidence="2" id="KW-0732">Signal</keyword>
<feature type="region of interest" description="Disordered" evidence="1">
    <location>
        <begin position="27"/>
        <end position="52"/>
    </location>
</feature>
<dbReference type="AlphaFoldDB" id="A0A1H7Q6Q7"/>
<dbReference type="RefSeq" id="WP_090254981.1">
    <property type="nucleotide sequence ID" value="NZ_FOAA01000016.1"/>
</dbReference>
<organism evidence="4 5">
    <name type="scientific">Ectothiorhodospira marina</name>
    <dbReference type="NCBI Taxonomy" id="1396821"/>
    <lineage>
        <taxon>Bacteria</taxon>
        <taxon>Pseudomonadati</taxon>
        <taxon>Pseudomonadota</taxon>
        <taxon>Gammaproteobacteria</taxon>
        <taxon>Chromatiales</taxon>
        <taxon>Ectothiorhodospiraceae</taxon>
        <taxon>Ectothiorhodospira</taxon>
    </lineage>
</organism>
<evidence type="ECO:0000256" key="2">
    <source>
        <dbReference type="SAM" id="SignalP"/>
    </source>
</evidence>
<evidence type="ECO:0000313" key="4">
    <source>
        <dbReference type="EMBL" id="SEL43662.1"/>
    </source>
</evidence>
<proteinExistence type="predicted"/>
<dbReference type="Pfam" id="PF13767">
    <property type="entry name" value="DUF4168"/>
    <property type="match status" value="1"/>
</dbReference>
<feature type="compositionally biased region" description="Low complexity" evidence="1">
    <location>
        <begin position="27"/>
        <end position="50"/>
    </location>
</feature>
<dbReference type="EMBL" id="FOAA01000016">
    <property type="protein sequence ID" value="SEL43662.1"/>
    <property type="molecule type" value="Genomic_DNA"/>
</dbReference>
<feature type="signal peptide" evidence="2">
    <location>
        <begin position="1"/>
        <end position="27"/>
    </location>
</feature>
<dbReference type="OrthoDB" id="5784954at2"/>
<sequence>MKHHPLRTLSLTVAIAGLLGVGSHAMAQQQGDFQGQQQQPPGMDQQQAPQVDPQTLDRFVDAFVAVQRIRDDFSQQLQDVTDEAEAQSLQQEAQEEMISAVQDEGMSVDEYNQVAMSLQNDPAMLQQVQEMAAERM</sequence>
<gene>
    <name evidence="4" type="ORF">SAMN05444515_11649</name>
</gene>
<name>A0A1H7Q6Q7_9GAMM</name>